<accession>A0A1V9Y7M8</accession>
<organism evidence="1 2">
    <name type="scientific">Thraustotheca clavata</name>
    <dbReference type="NCBI Taxonomy" id="74557"/>
    <lineage>
        <taxon>Eukaryota</taxon>
        <taxon>Sar</taxon>
        <taxon>Stramenopiles</taxon>
        <taxon>Oomycota</taxon>
        <taxon>Saprolegniomycetes</taxon>
        <taxon>Saprolegniales</taxon>
        <taxon>Achlyaceae</taxon>
        <taxon>Thraustotheca</taxon>
    </lineage>
</organism>
<evidence type="ECO:0000313" key="1">
    <source>
        <dbReference type="EMBL" id="OQR81694.1"/>
    </source>
</evidence>
<gene>
    <name evidence="1" type="ORF">THRCLA_11501</name>
</gene>
<proteinExistence type="predicted"/>
<comment type="caution">
    <text evidence="1">The sequence shown here is derived from an EMBL/GenBank/DDBJ whole genome shotgun (WGS) entry which is preliminary data.</text>
</comment>
<evidence type="ECO:0000313" key="2">
    <source>
        <dbReference type="Proteomes" id="UP000243217"/>
    </source>
</evidence>
<sequence>MAIGGLRHDVNKVSLISHGFMLNMKLQLKIEQQLPQFPVKGQEFEMTIYLVDWFDELKVGMQVPLKLDLILGETRYVPEALTIDPKTPLVINDNGMCTVKIAINETSMANRHQPYHLRFTPFNSSITSVTSPPMTVVRCRLVIQNKLPEIWYKDEGSRDKFLEFNVQLCDSNHLSIPTKPIPLRITLIYENGHAVFKQDILKLSTDSQDTIDGTGNASIKMRIEDVSRNHQSQPFQIKVEPALPMHQDIAYDTTSSVTVRSKRNKLGKRSIPEPYTADIISADSEESFEPSPKRSCINTPIDQNMGRVLDWTRSVLQVLEALEWQQVGYEAQLDGTLDYSKPLYRCPSCWRYKDIHSHEAQQHASNCSLATLLLVYATQTIYDYESLVKLVETTRTPAASLFNSTPSPTLGTFIYCVLAQLATLDNGVCIGFPAYDIGFNLVGFYQAQTTTTTQVIFCPINNCEGVTLVDIERFEMVAHRAQNMHSPALFNRARYVGDLDKLKENVLFYFWESNKTMLR</sequence>
<name>A0A1V9Y7M8_9STRA</name>
<dbReference type="EMBL" id="JNBS01004926">
    <property type="protein sequence ID" value="OQR81694.1"/>
    <property type="molecule type" value="Genomic_DNA"/>
</dbReference>
<protein>
    <submittedName>
        <fullName evidence="1">Uncharacterized protein</fullName>
    </submittedName>
</protein>
<keyword evidence="2" id="KW-1185">Reference proteome</keyword>
<dbReference type="Proteomes" id="UP000243217">
    <property type="component" value="Unassembled WGS sequence"/>
</dbReference>
<dbReference type="OrthoDB" id="78105at2759"/>
<reference evidence="1 2" key="1">
    <citation type="journal article" date="2014" name="Genome Biol. Evol.">
        <title>The secreted proteins of Achlya hypogyna and Thraustotheca clavata identify the ancestral oomycete secretome and reveal gene acquisitions by horizontal gene transfer.</title>
        <authorList>
            <person name="Misner I."/>
            <person name="Blouin N."/>
            <person name="Leonard G."/>
            <person name="Richards T.A."/>
            <person name="Lane C.E."/>
        </authorList>
    </citation>
    <scope>NUCLEOTIDE SEQUENCE [LARGE SCALE GENOMIC DNA]</scope>
    <source>
        <strain evidence="1 2">ATCC 34112</strain>
    </source>
</reference>
<dbReference type="AlphaFoldDB" id="A0A1V9Y7M8"/>